<accession>A0ABV9H392</accession>
<protein>
    <submittedName>
        <fullName evidence="1">Uncharacterized protein</fullName>
    </submittedName>
</protein>
<proteinExistence type="predicted"/>
<dbReference type="RefSeq" id="WP_377728002.1">
    <property type="nucleotide sequence ID" value="NZ_JBHSEW010000018.1"/>
</dbReference>
<organism evidence="1 2">
    <name type="scientific">Comamonas nitrativorans</name>
    <dbReference type="NCBI Taxonomy" id="108437"/>
    <lineage>
        <taxon>Bacteria</taxon>
        <taxon>Pseudomonadati</taxon>
        <taxon>Pseudomonadota</taxon>
        <taxon>Betaproteobacteria</taxon>
        <taxon>Burkholderiales</taxon>
        <taxon>Comamonadaceae</taxon>
        <taxon>Comamonas</taxon>
    </lineage>
</organism>
<dbReference type="Proteomes" id="UP001595967">
    <property type="component" value="Unassembled WGS sequence"/>
</dbReference>
<keyword evidence="2" id="KW-1185">Reference proteome</keyword>
<dbReference type="EMBL" id="JBHSEW010000018">
    <property type="protein sequence ID" value="MFC4623485.1"/>
    <property type="molecule type" value="Genomic_DNA"/>
</dbReference>
<comment type="caution">
    <text evidence="1">The sequence shown here is derived from an EMBL/GenBank/DDBJ whole genome shotgun (WGS) entry which is preliminary data.</text>
</comment>
<gene>
    <name evidence="1" type="ORF">ACFO3A_14905</name>
</gene>
<evidence type="ECO:0000313" key="1">
    <source>
        <dbReference type="EMBL" id="MFC4623485.1"/>
    </source>
</evidence>
<sequence length="40" mass="4510">MHTATLPLPLPPRLQSLLDTTARAWGLRQPLRGLHFAISY</sequence>
<name>A0ABV9H392_9BURK</name>
<evidence type="ECO:0000313" key="2">
    <source>
        <dbReference type="Proteomes" id="UP001595967"/>
    </source>
</evidence>
<reference evidence="2" key="1">
    <citation type="journal article" date="2019" name="Int. J. Syst. Evol. Microbiol.">
        <title>The Global Catalogue of Microorganisms (GCM) 10K type strain sequencing project: providing services to taxonomists for standard genome sequencing and annotation.</title>
        <authorList>
            <consortium name="The Broad Institute Genomics Platform"/>
            <consortium name="The Broad Institute Genome Sequencing Center for Infectious Disease"/>
            <person name="Wu L."/>
            <person name="Ma J."/>
        </authorList>
    </citation>
    <scope>NUCLEOTIDE SEQUENCE [LARGE SCALE GENOMIC DNA]</scope>
    <source>
        <strain evidence="2">JCM 11650</strain>
    </source>
</reference>